<proteinExistence type="predicted"/>
<comment type="caution">
    <text evidence="1">The sequence shown here is derived from an EMBL/GenBank/DDBJ whole genome shotgun (WGS) entry which is preliminary data.</text>
</comment>
<sequence length="136" mass="16281">MSLIETDVYHILSDSQELINKMNEFRGHSLDGDNGIFVDEIKETYIKKEYAPFIRINLISEINNNYQDDLSQSEDQRVQVSCWANNSKETEELKNIIDRLLEEHNIEQFYGSRYKDPDINLKMSVRKYRRIDWKSR</sequence>
<evidence type="ECO:0000313" key="1">
    <source>
        <dbReference type="EMBL" id="RSU01965.1"/>
    </source>
</evidence>
<keyword evidence="2" id="KW-1185">Reference proteome</keyword>
<dbReference type="EMBL" id="NGJY01000004">
    <property type="protein sequence ID" value="RSU01965.1"/>
    <property type="molecule type" value="Genomic_DNA"/>
</dbReference>
<gene>
    <name evidence="1" type="ORF">CBF31_09365</name>
</gene>
<dbReference type="AlphaFoldDB" id="A0A430A577"/>
<accession>A0A430A577</accession>
<organism evidence="1 2">
    <name type="scientific">Vagococcus fessus</name>
    <dbReference type="NCBI Taxonomy" id="120370"/>
    <lineage>
        <taxon>Bacteria</taxon>
        <taxon>Bacillati</taxon>
        <taxon>Bacillota</taxon>
        <taxon>Bacilli</taxon>
        <taxon>Lactobacillales</taxon>
        <taxon>Enterococcaceae</taxon>
        <taxon>Vagococcus</taxon>
    </lineage>
</organism>
<dbReference type="OrthoDB" id="2235326at2"/>
<reference evidence="1 2" key="1">
    <citation type="submission" date="2017-05" db="EMBL/GenBank/DDBJ databases">
        <title>Vagococcus spp. assemblies.</title>
        <authorList>
            <person name="Gulvik C.A."/>
        </authorList>
    </citation>
    <scope>NUCLEOTIDE SEQUENCE [LARGE SCALE GENOMIC DNA]</scope>
    <source>
        <strain evidence="1 2">CCUG 41755</strain>
    </source>
</reference>
<evidence type="ECO:0000313" key="2">
    <source>
        <dbReference type="Proteomes" id="UP000287101"/>
    </source>
</evidence>
<dbReference type="RefSeq" id="WP_126832373.1">
    <property type="nucleotide sequence ID" value="NZ_CBCRYB010000005.1"/>
</dbReference>
<evidence type="ECO:0008006" key="3">
    <source>
        <dbReference type="Google" id="ProtNLM"/>
    </source>
</evidence>
<dbReference type="Proteomes" id="UP000287101">
    <property type="component" value="Unassembled WGS sequence"/>
</dbReference>
<protein>
    <recommendedName>
        <fullName evidence="3">DUF3168 domain-containing protein</fullName>
    </recommendedName>
</protein>
<name>A0A430A577_9ENTE</name>